<protein>
    <recommendedName>
        <fullName evidence="3">Lipoprotein</fullName>
    </recommendedName>
</protein>
<evidence type="ECO:0008006" key="3">
    <source>
        <dbReference type="Google" id="ProtNLM"/>
    </source>
</evidence>
<dbReference type="AlphaFoldDB" id="A0A1G8TCA4"/>
<keyword evidence="2" id="KW-1185">Reference proteome</keyword>
<dbReference type="OrthoDB" id="10000395at2"/>
<name>A0A1G8TCA4_9FLAO</name>
<reference evidence="1 2" key="1">
    <citation type="submission" date="2016-10" db="EMBL/GenBank/DDBJ databases">
        <authorList>
            <person name="de Groot N.N."/>
        </authorList>
    </citation>
    <scope>NUCLEOTIDE SEQUENCE [LARGE SCALE GENOMIC DNA]</scope>
    <source>
        <strain evidence="1 2">CGMCC 1.10076</strain>
    </source>
</reference>
<organism evidence="1 2">
    <name type="scientific">Flavobacterium noncentrifugens</name>
    <dbReference type="NCBI Taxonomy" id="1128970"/>
    <lineage>
        <taxon>Bacteria</taxon>
        <taxon>Pseudomonadati</taxon>
        <taxon>Bacteroidota</taxon>
        <taxon>Flavobacteriia</taxon>
        <taxon>Flavobacteriales</taxon>
        <taxon>Flavobacteriaceae</taxon>
        <taxon>Flavobacterium</taxon>
    </lineage>
</organism>
<evidence type="ECO:0000313" key="1">
    <source>
        <dbReference type="EMBL" id="SDJ39103.1"/>
    </source>
</evidence>
<accession>A0A1G8TCA4</accession>
<evidence type="ECO:0000313" key="2">
    <source>
        <dbReference type="Proteomes" id="UP000199580"/>
    </source>
</evidence>
<gene>
    <name evidence="1" type="ORF">SAMN04487935_0916</name>
</gene>
<dbReference type="PROSITE" id="PS51257">
    <property type="entry name" value="PROKAR_LIPOPROTEIN"/>
    <property type="match status" value="1"/>
</dbReference>
<dbReference type="Proteomes" id="UP000199580">
    <property type="component" value="Unassembled WGS sequence"/>
</dbReference>
<proteinExistence type="predicted"/>
<dbReference type="RefSeq" id="WP_139171687.1">
    <property type="nucleotide sequence ID" value="NZ_BKAI01000002.1"/>
</dbReference>
<dbReference type="EMBL" id="FNEZ01000001">
    <property type="protein sequence ID" value="SDJ39103.1"/>
    <property type="molecule type" value="Genomic_DNA"/>
</dbReference>
<sequence>MKIVSLLCFYILSVGCQGGKSHESDPLDEIKAQFHVAVKSLPEENVNGNYVVQVDNLNTETKKAYPPVLIASKSAQIIFERLSSEQKNSTEMIQVYVNSIFKMDHYKFKLTDLQRITPFLKVAKAGAEDIASGDYEGFFKMADSSYLKKADYDNYIKTKIEPFPENFEGISEIKDGGFEFEESDGINVVRVYYNSMSSTKVSLSYEIAFVDNGNCKIGGLYVQQKAF</sequence>